<sequence length="226" mass="24419">MRSQKFAFGTNTRRTLPFTVAGETFFAHPLTADEDLTLADIADRYDLDGLSGATLGPFMAEMAETLARILQTRAQGSTLIPTEWVLTHVGLSTQTPILDLLRTGNRPEQPLELTPWLDEPFSIQDRAFTARPLNFAEHIRLGSLPEDGTSRELTQGSAALIAEYLDARTDETGEPITAAWLTANVTANELGQILSLLQNGPEALDPNADRPGEGSPPSEADASSTS</sequence>
<comment type="caution">
    <text evidence="2">The sequence shown here is derived from an EMBL/GenBank/DDBJ whole genome shotgun (WGS) entry which is preliminary data.</text>
</comment>
<dbReference type="RefSeq" id="WP_189065341.1">
    <property type="nucleotide sequence ID" value="NZ_BMQM01000017.1"/>
</dbReference>
<accession>A0ABQ2RU26</accession>
<evidence type="ECO:0000313" key="2">
    <source>
        <dbReference type="EMBL" id="GGR62178.1"/>
    </source>
</evidence>
<proteinExistence type="predicted"/>
<keyword evidence="3" id="KW-1185">Reference proteome</keyword>
<evidence type="ECO:0000256" key="1">
    <source>
        <dbReference type="SAM" id="MobiDB-lite"/>
    </source>
</evidence>
<name>A0ABQ2RU26_9DEIO</name>
<gene>
    <name evidence="2" type="ORF">GCM10008959_25150</name>
</gene>
<evidence type="ECO:0000313" key="3">
    <source>
        <dbReference type="Proteomes" id="UP000634308"/>
    </source>
</evidence>
<dbReference type="Proteomes" id="UP000634308">
    <property type="component" value="Unassembled WGS sequence"/>
</dbReference>
<dbReference type="EMBL" id="BMQM01000017">
    <property type="protein sequence ID" value="GGR62178.1"/>
    <property type="molecule type" value="Genomic_DNA"/>
</dbReference>
<protein>
    <submittedName>
        <fullName evidence="2">Uncharacterized protein</fullName>
    </submittedName>
</protein>
<feature type="region of interest" description="Disordered" evidence="1">
    <location>
        <begin position="198"/>
        <end position="226"/>
    </location>
</feature>
<reference evidence="3" key="1">
    <citation type="journal article" date="2019" name="Int. J. Syst. Evol. Microbiol.">
        <title>The Global Catalogue of Microorganisms (GCM) 10K type strain sequencing project: providing services to taxonomists for standard genome sequencing and annotation.</title>
        <authorList>
            <consortium name="The Broad Institute Genomics Platform"/>
            <consortium name="The Broad Institute Genome Sequencing Center for Infectious Disease"/>
            <person name="Wu L."/>
            <person name="Ma J."/>
        </authorList>
    </citation>
    <scope>NUCLEOTIDE SEQUENCE [LARGE SCALE GENOMIC DNA]</scope>
    <source>
        <strain evidence="3">JCM 31404</strain>
    </source>
</reference>
<organism evidence="2 3">
    <name type="scientific">Deinococcus seoulensis</name>
    <dbReference type="NCBI Taxonomy" id="1837379"/>
    <lineage>
        <taxon>Bacteria</taxon>
        <taxon>Thermotogati</taxon>
        <taxon>Deinococcota</taxon>
        <taxon>Deinococci</taxon>
        <taxon>Deinococcales</taxon>
        <taxon>Deinococcaceae</taxon>
        <taxon>Deinococcus</taxon>
    </lineage>
</organism>